<dbReference type="InterPro" id="IPR004792">
    <property type="entry name" value="BaiN-like"/>
</dbReference>
<dbReference type="SUPFAM" id="SSF160996">
    <property type="entry name" value="HI0933 insert domain-like"/>
    <property type="match status" value="1"/>
</dbReference>
<keyword evidence="7" id="KW-1185">Reference proteome</keyword>
<name>A0A1I5QF49_9FIRM</name>
<feature type="domain" description="RsdA/BaiN/AoA(So)-like insert" evidence="5">
    <location>
        <begin position="192"/>
        <end position="354"/>
    </location>
</feature>
<feature type="domain" description="RsdA/BaiN/AoA(So)-like Rossmann fold-like" evidence="4">
    <location>
        <begin position="4"/>
        <end position="406"/>
    </location>
</feature>
<protein>
    <recommendedName>
        <fullName evidence="8">Flavoprotein HI0933 family</fullName>
    </recommendedName>
</protein>
<dbReference type="Gene3D" id="1.10.8.260">
    <property type="entry name" value="HI0933 insert domain-like"/>
    <property type="match status" value="1"/>
</dbReference>
<organism evidence="6 7">
    <name type="scientific">Butyrivibrio proteoclasticus</name>
    <dbReference type="NCBI Taxonomy" id="43305"/>
    <lineage>
        <taxon>Bacteria</taxon>
        <taxon>Bacillati</taxon>
        <taxon>Bacillota</taxon>
        <taxon>Clostridia</taxon>
        <taxon>Lachnospirales</taxon>
        <taxon>Lachnospiraceae</taxon>
        <taxon>Butyrivibrio</taxon>
    </lineage>
</organism>
<comment type="cofactor">
    <cofactor evidence="1">
        <name>FAD</name>
        <dbReference type="ChEBI" id="CHEBI:57692"/>
    </cofactor>
</comment>
<accession>A0A1I5QF49</accession>
<evidence type="ECO:0000313" key="7">
    <source>
        <dbReference type="Proteomes" id="UP000182624"/>
    </source>
</evidence>
<dbReference type="RefSeq" id="WP_074883397.1">
    <property type="nucleotide sequence ID" value="NZ_FOXO01000002.1"/>
</dbReference>
<dbReference type="InterPro" id="IPR036188">
    <property type="entry name" value="FAD/NAD-bd_sf"/>
</dbReference>
<evidence type="ECO:0000256" key="1">
    <source>
        <dbReference type="ARBA" id="ARBA00001974"/>
    </source>
</evidence>
<evidence type="ECO:0000256" key="2">
    <source>
        <dbReference type="ARBA" id="ARBA00022630"/>
    </source>
</evidence>
<dbReference type="Pfam" id="PF22780">
    <property type="entry name" value="HI0933_like_1st"/>
    <property type="match status" value="1"/>
</dbReference>
<evidence type="ECO:0000256" key="3">
    <source>
        <dbReference type="ARBA" id="ARBA00022827"/>
    </source>
</evidence>
<dbReference type="InterPro" id="IPR057661">
    <property type="entry name" value="RsdA/BaiN/AoA(So)_Rossmann"/>
</dbReference>
<evidence type="ECO:0000259" key="5">
    <source>
        <dbReference type="Pfam" id="PF22780"/>
    </source>
</evidence>
<dbReference type="Pfam" id="PF03486">
    <property type="entry name" value="HI0933_like"/>
    <property type="match status" value="1"/>
</dbReference>
<gene>
    <name evidence="6" type="ORF">SAMN04487928_10284</name>
</gene>
<evidence type="ECO:0008006" key="8">
    <source>
        <dbReference type="Google" id="ProtNLM"/>
    </source>
</evidence>
<dbReference type="AlphaFoldDB" id="A0A1I5QF49"/>
<dbReference type="EMBL" id="FOXO01000002">
    <property type="protein sequence ID" value="SFP44691.1"/>
    <property type="molecule type" value="Genomic_DNA"/>
</dbReference>
<dbReference type="NCBIfam" id="TIGR00275">
    <property type="entry name" value="aminoacetone oxidase family FAD-binding enzyme"/>
    <property type="match status" value="1"/>
</dbReference>
<sequence>MDRKIIVAGGGAAGMCAAIYAARNGASVTIIEKNSQLGKKLSMTGNGRCNISNLNMNEKMYNPAAEKRMKQWLSVYGVLDVISFFKSLGIVIKSEDGYLYPISGQAQTVVSAFENEIKRLGISVIYGEQLKAVDVIQESENKRYRVLTNNNTYEADRVIIATGSLSGPKTTMSTGDGYYICKKLGLTIKDTYPALVGFKAAAGEIMPDGGVRSLAEISFFLGNEVVAKEYGELQITKDGISGIPVMQASSKVVRLLNEKKPVTVSINFFPDYDEDDYISLEKEMLRLRDDRSLSDFLTGFHNGYITDMIIRKMKMGRSMKMKNISESMVLSILDSYRYYKIKLDSDYGYLQSQVTSGGVSLGDVRDDLTTNNHDGIFVVGELLDVDGRCGGYNLQWAFTSGSIAGTVASL</sequence>
<dbReference type="Gene3D" id="2.40.30.10">
    <property type="entry name" value="Translation factors"/>
    <property type="match status" value="1"/>
</dbReference>
<reference evidence="7" key="1">
    <citation type="submission" date="2016-10" db="EMBL/GenBank/DDBJ databases">
        <authorList>
            <person name="Varghese N."/>
            <person name="Submissions S."/>
        </authorList>
    </citation>
    <scope>NUCLEOTIDE SEQUENCE [LARGE SCALE GENOMIC DNA]</scope>
    <source>
        <strain evidence="7">P18</strain>
    </source>
</reference>
<dbReference type="PANTHER" id="PTHR42887">
    <property type="entry name" value="OS12G0638800 PROTEIN"/>
    <property type="match status" value="1"/>
</dbReference>
<dbReference type="InterPro" id="IPR023166">
    <property type="entry name" value="BaiN-like_dom_sf"/>
</dbReference>
<dbReference type="OrthoDB" id="9773233at2"/>
<keyword evidence="3" id="KW-0274">FAD</keyword>
<evidence type="ECO:0000259" key="4">
    <source>
        <dbReference type="Pfam" id="PF03486"/>
    </source>
</evidence>
<keyword evidence="2" id="KW-0285">Flavoprotein</keyword>
<dbReference type="PANTHER" id="PTHR42887:SF2">
    <property type="entry name" value="OS12G0638800 PROTEIN"/>
    <property type="match status" value="1"/>
</dbReference>
<dbReference type="SUPFAM" id="SSF51905">
    <property type="entry name" value="FAD/NAD(P)-binding domain"/>
    <property type="match status" value="1"/>
</dbReference>
<dbReference type="Proteomes" id="UP000182624">
    <property type="component" value="Unassembled WGS sequence"/>
</dbReference>
<proteinExistence type="predicted"/>
<evidence type="ECO:0000313" key="6">
    <source>
        <dbReference type="EMBL" id="SFP44691.1"/>
    </source>
</evidence>
<dbReference type="PRINTS" id="PR00368">
    <property type="entry name" value="FADPNR"/>
</dbReference>
<dbReference type="InterPro" id="IPR055178">
    <property type="entry name" value="RsdA/BaiN/AoA(So)-like_dom"/>
</dbReference>
<dbReference type="Gene3D" id="3.50.50.60">
    <property type="entry name" value="FAD/NAD(P)-binding domain"/>
    <property type="match status" value="1"/>
</dbReference>
<dbReference type="PRINTS" id="PR00411">
    <property type="entry name" value="PNDRDTASEI"/>
</dbReference>